<feature type="domain" description="NfeD-like C-terminal" evidence="6">
    <location>
        <begin position="156"/>
        <end position="214"/>
    </location>
</feature>
<keyword evidence="8" id="KW-1185">Reference proteome</keyword>
<dbReference type="InterPro" id="IPR012340">
    <property type="entry name" value="NA-bd_OB-fold"/>
</dbReference>
<dbReference type="InterPro" id="IPR002810">
    <property type="entry name" value="NfeD-like_C"/>
</dbReference>
<dbReference type="SUPFAM" id="SSF141322">
    <property type="entry name" value="NfeD domain-like"/>
    <property type="match status" value="1"/>
</dbReference>
<dbReference type="InterPro" id="IPR052165">
    <property type="entry name" value="Membrane_assoc_protease"/>
</dbReference>
<sequence>MEERRRARATAGHRLVRGDADARACAALDQAAWAVTFSDQGTPLHRAETTVAVSVCPAFRKVAWWRKPLEEGDSMPWLFWLIAAAALGAAEFFTLTLVFGLLAGAAVVAAVVAGVGIGLLGQLVALAAASAAGLLIMRPVVLRHMAQQPLVRDGTDALIGRRAEVMQEVTATRGLIRLSGEEWSARALDESLVIPVGALVDVMEIEGATAIVYPRELLP</sequence>
<dbReference type="STRING" id="680198.SCAB_2851"/>
<evidence type="ECO:0000313" key="8">
    <source>
        <dbReference type="Proteomes" id="UP000001444"/>
    </source>
</evidence>
<dbReference type="EMBL" id="FN554889">
    <property type="protein sequence ID" value="CBG67496.1"/>
    <property type="molecule type" value="Genomic_DNA"/>
</dbReference>
<dbReference type="PANTHER" id="PTHR33507">
    <property type="entry name" value="INNER MEMBRANE PROTEIN YBBJ"/>
    <property type="match status" value="1"/>
</dbReference>
<reference evidence="7 8" key="1">
    <citation type="journal article" date="2010" name="Mol. Plant Microbe Interact.">
        <title>Streptomyces scabies 87-22 contains a coronafacic acid-like biosynthetic cluster that contributes to plant-microbe interactions.</title>
        <authorList>
            <person name="Bignell D.R."/>
            <person name="Seipke R.F."/>
            <person name="Huguet-Tapia J.C."/>
            <person name="Chambers A.H."/>
            <person name="Parry R.J."/>
            <person name="Loria R."/>
        </authorList>
    </citation>
    <scope>NUCLEOTIDE SEQUENCE [LARGE SCALE GENOMIC DNA]</scope>
    <source>
        <strain evidence="7 8">87.22</strain>
    </source>
</reference>
<name>C9ZEN7_STRSW</name>
<evidence type="ECO:0000256" key="5">
    <source>
        <dbReference type="SAM" id="Phobius"/>
    </source>
</evidence>
<dbReference type="HOGENOM" id="CLU_1260896_0_0_11"/>
<evidence type="ECO:0000259" key="6">
    <source>
        <dbReference type="Pfam" id="PF01957"/>
    </source>
</evidence>
<dbReference type="KEGG" id="scb:SCAB_2851"/>
<evidence type="ECO:0000256" key="3">
    <source>
        <dbReference type="ARBA" id="ARBA00022989"/>
    </source>
</evidence>
<dbReference type="Proteomes" id="UP000001444">
    <property type="component" value="Chromosome"/>
</dbReference>
<keyword evidence="4 5" id="KW-0472">Membrane</keyword>
<feature type="transmembrane region" description="Helical" evidence="5">
    <location>
        <begin position="108"/>
        <end position="136"/>
    </location>
</feature>
<dbReference type="eggNOG" id="COG1585">
    <property type="taxonomic scope" value="Bacteria"/>
</dbReference>
<dbReference type="Pfam" id="PF01957">
    <property type="entry name" value="NfeD"/>
    <property type="match status" value="1"/>
</dbReference>
<comment type="subcellular location">
    <subcellularLocation>
        <location evidence="1">Membrane</location>
        <topology evidence="1">Multi-pass membrane protein</topology>
    </subcellularLocation>
</comment>
<organism evidence="7 8">
    <name type="scientific">Streptomyces scabiei (strain 87.22)</name>
    <dbReference type="NCBI Taxonomy" id="680198"/>
    <lineage>
        <taxon>Bacteria</taxon>
        <taxon>Bacillati</taxon>
        <taxon>Actinomycetota</taxon>
        <taxon>Actinomycetes</taxon>
        <taxon>Kitasatosporales</taxon>
        <taxon>Streptomycetaceae</taxon>
        <taxon>Streptomyces</taxon>
    </lineage>
</organism>
<evidence type="ECO:0000256" key="2">
    <source>
        <dbReference type="ARBA" id="ARBA00022692"/>
    </source>
</evidence>
<dbReference type="GO" id="GO:0005886">
    <property type="term" value="C:plasma membrane"/>
    <property type="evidence" value="ECO:0007669"/>
    <property type="project" value="TreeGrafter"/>
</dbReference>
<evidence type="ECO:0000256" key="1">
    <source>
        <dbReference type="ARBA" id="ARBA00004141"/>
    </source>
</evidence>
<feature type="transmembrane region" description="Helical" evidence="5">
    <location>
        <begin position="77"/>
        <end position="102"/>
    </location>
</feature>
<accession>C9ZEN7</accession>
<keyword evidence="2 5" id="KW-0812">Transmembrane</keyword>
<evidence type="ECO:0000256" key="4">
    <source>
        <dbReference type="ARBA" id="ARBA00023136"/>
    </source>
</evidence>
<protein>
    <submittedName>
        <fullName evidence="7">Putative integral membrane protein</fullName>
    </submittedName>
</protein>
<proteinExistence type="predicted"/>
<dbReference type="Gene3D" id="2.40.50.140">
    <property type="entry name" value="Nucleic acid-binding proteins"/>
    <property type="match status" value="1"/>
</dbReference>
<keyword evidence="3 5" id="KW-1133">Transmembrane helix</keyword>
<gene>
    <name evidence="7" type="ordered locus">SCAB_2851</name>
</gene>
<evidence type="ECO:0000313" key="7">
    <source>
        <dbReference type="EMBL" id="CBG67496.1"/>
    </source>
</evidence>
<dbReference type="PANTHER" id="PTHR33507:SF3">
    <property type="entry name" value="INNER MEMBRANE PROTEIN YBBJ"/>
    <property type="match status" value="1"/>
</dbReference>
<dbReference type="AlphaFoldDB" id="C9ZEN7"/>